<dbReference type="Proteomes" id="UP001165366">
    <property type="component" value="Unassembled WGS sequence"/>
</dbReference>
<keyword evidence="1" id="KW-1133">Transmembrane helix</keyword>
<evidence type="ECO:0000313" key="2">
    <source>
        <dbReference type="EMBL" id="MCG2590069.1"/>
    </source>
</evidence>
<name>A0ABS9KGT3_9BACT</name>
<dbReference type="Pfam" id="PF10825">
    <property type="entry name" value="DUF2752"/>
    <property type="match status" value="1"/>
</dbReference>
<evidence type="ECO:0000256" key="1">
    <source>
        <dbReference type="SAM" id="Phobius"/>
    </source>
</evidence>
<keyword evidence="3" id="KW-1185">Reference proteome</keyword>
<reference evidence="2" key="2">
    <citation type="submission" date="2024-05" db="EMBL/GenBank/DDBJ databases">
        <title>Rhodohalobacter halophilus gen. nov., sp. nov., a moderately halophilic member of the family Balneolaceae.</title>
        <authorList>
            <person name="Xia J."/>
        </authorList>
    </citation>
    <scope>NUCLEOTIDE SEQUENCE</scope>
    <source>
        <strain evidence="2">WB101</strain>
    </source>
</reference>
<keyword evidence="1" id="KW-0812">Transmembrane</keyword>
<organism evidence="2 3">
    <name type="scientific">Rhodohalobacter sulfatireducens</name>
    <dbReference type="NCBI Taxonomy" id="2911366"/>
    <lineage>
        <taxon>Bacteria</taxon>
        <taxon>Pseudomonadati</taxon>
        <taxon>Balneolota</taxon>
        <taxon>Balneolia</taxon>
        <taxon>Balneolales</taxon>
        <taxon>Balneolaceae</taxon>
        <taxon>Rhodohalobacter</taxon>
    </lineage>
</organism>
<dbReference type="RefSeq" id="WP_237855426.1">
    <property type="nucleotide sequence ID" value="NZ_JAKLWS010000025.1"/>
</dbReference>
<keyword evidence="1" id="KW-0472">Membrane</keyword>
<proteinExistence type="predicted"/>
<protein>
    <submittedName>
        <fullName evidence="2">DUF2752 domain-containing protein</fullName>
    </submittedName>
</protein>
<evidence type="ECO:0000313" key="3">
    <source>
        <dbReference type="Proteomes" id="UP001165366"/>
    </source>
</evidence>
<dbReference type="InterPro" id="IPR021215">
    <property type="entry name" value="DUF2752"/>
</dbReference>
<gene>
    <name evidence="2" type="ORF">L6773_15940</name>
</gene>
<sequence>MSGREPFKYYFFFHFEWVVLLSGLILVAILDPFSQVASICPIDRMGFDFCPGCGLGRSVAFAARGELAASLQSHPLGLFAIVVIAARIGAIFRRNHNINQEKNHEKDI</sequence>
<comment type="caution">
    <text evidence="2">The sequence shown here is derived from an EMBL/GenBank/DDBJ whole genome shotgun (WGS) entry which is preliminary data.</text>
</comment>
<reference evidence="2" key="1">
    <citation type="submission" date="2022-01" db="EMBL/GenBank/DDBJ databases">
        <authorList>
            <person name="Wang Y."/>
        </authorList>
    </citation>
    <scope>NUCLEOTIDE SEQUENCE</scope>
    <source>
        <strain evidence="2">WB101</strain>
    </source>
</reference>
<dbReference type="EMBL" id="JAKLWS010000025">
    <property type="protein sequence ID" value="MCG2590069.1"/>
    <property type="molecule type" value="Genomic_DNA"/>
</dbReference>
<feature type="transmembrane region" description="Helical" evidence="1">
    <location>
        <begin position="9"/>
        <end position="30"/>
    </location>
</feature>
<accession>A0ABS9KGT3</accession>
<feature type="transmembrane region" description="Helical" evidence="1">
    <location>
        <begin position="74"/>
        <end position="92"/>
    </location>
</feature>